<evidence type="ECO:0000313" key="8">
    <source>
        <dbReference type="Proteomes" id="UP000092420"/>
    </source>
</evidence>
<keyword evidence="3" id="KW-0408">Iron</keyword>
<accession>A0A150JM47</accession>
<comment type="caution">
    <text evidence="6">The sequence shown here is derived from an EMBL/GenBank/DDBJ whole genome shotgun (WGS) entry which is preliminary data.</text>
</comment>
<feature type="domain" description="Radical SAM core" evidence="5">
    <location>
        <begin position="84"/>
        <end position="325"/>
    </location>
</feature>
<reference evidence="6 8" key="1">
    <citation type="journal article" date="2016" name="ISME J.">
        <title>Chasing the elusive Euryarchaeota class WSA2: genomes reveal a uniquely fastidious methyl-reducing methanogen.</title>
        <authorList>
            <person name="Nobu M.K."/>
            <person name="Narihiro T."/>
            <person name="Kuroda K."/>
            <person name="Mei R."/>
            <person name="Liu W.T."/>
        </authorList>
    </citation>
    <scope>NUCLEOTIDE SEQUENCE [LARGE SCALE GENOMIC DNA]</scope>
    <source>
        <strain evidence="6">ADurb1013_Bin02101</strain>
        <strain evidence="7">ADurb1213_Bin02801</strain>
    </source>
</reference>
<accession>A0A150JIA3</accession>
<dbReference type="Gene3D" id="1.10.150.320">
    <property type="entry name" value="Photosystem II 12 kDa extrinsic protein"/>
    <property type="match status" value="1"/>
</dbReference>
<evidence type="ECO:0000259" key="5">
    <source>
        <dbReference type="PROSITE" id="PS51918"/>
    </source>
</evidence>
<keyword evidence="1" id="KW-0949">S-adenosyl-L-methionine</keyword>
<dbReference type="GO" id="GO:0051536">
    <property type="term" value="F:iron-sulfur cluster binding"/>
    <property type="evidence" value="ECO:0007669"/>
    <property type="project" value="UniProtKB-KW"/>
</dbReference>
<dbReference type="EMBL" id="LNJB01000005">
    <property type="protein sequence ID" value="KYC54984.1"/>
    <property type="molecule type" value="Genomic_DNA"/>
</dbReference>
<evidence type="ECO:0000256" key="4">
    <source>
        <dbReference type="ARBA" id="ARBA00023014"/>
    </source>
</evidence>
<dbReference type="InterPro" id="IPR007197">
    <property type="entry name" value="rSAM"/>
</dbReference>
<dbReference type="GO" id="GO:0046872">
    <property type="term" value="F:metal ion binding"/>
    <property type="evidence" value="ECO:0007669"/>
    <property type="project" value="UniProtKB-KW"/>
</dbReference>
<keyword evidence="2" id="KW-0479">Metal-binding</keyword>
<gene>
    <name evidence="6" type="ORF">AN188_00612</name>
    <name evidence="7" type="ORF">APG09_00359</name>
</gene>
<keyword evidence="4" id="KW-0411">Iron-sulfur</keyword>
<name>A0A150JIA3_9EURY</name>
<dbReference type="CDD" id="cd01335">
    <property type="entry name" value="Radical_SAM"/>
    <property type="match status" value="1"/>
</dbReference>
<evidence type="ECO:0000256" key="2">
    <source>
        <dbReference type="ARBA" id="ARBA00022723"/>
    </source>
</evidence>
<accession>A0A150JDJ3</accession>
<dbReference type="InterPro" id="IPR013785">
    <property type="entry name" value="Aldolase_TIM"/>
</dbReference>
<evidence type="ECO:0000256" key="1">
    <source>
        <dbReference type="ARBA" id="ARBA00022691"/>
    </source>
</evidence>
<dbReference type="InterPro" id="IPR010994">
    <property type="entry name" value="RuvA_2-like"/>
</dbReference>
<dbReference type="PATRIC" id="fig|1706435.3.peg.349"/>
<evidence type="ECO:0000313" key="7">
    <source>
        <dbReference type="EMBL" id="KYC58339.1"/>
    </source>
</evidence>
<dbReference type="SFLD" id="SFLDG01102">
    <property type="entry name" value="Uncharacterised_Radical_SAM_Su"/>
    <property type="match status" value="1"/>
</dbReference>
<sequence>MCTKYLNKNIIKIFLMTSLEKITHLAYQSKYDCIGDRSRVFDVDFSKLDTLSQGTKHDMCTSSLSARVANQNEVFEDEIRPVYYPPFTTTGCSVSLFKTLFTNYCTHDCKYCQNSTEYNGHKKIYSYTPEELAKITISLYKGKYIDGLFLSSGISSDENITTEKMIETIKILKERYNFAGYIHFKVLPGVSYEYIKQASEIADRLSINIETPSNNYLSELSSTKNYVKDILKRQNYIKKLELKKNLPSGQTTQLVVGACRESDFEIFKRVIKEYKEMMLKRVYYSAFNPLQGTPLEKTSEQPMWREHRLYQLDWLYRIYNFSEKEVKIAFNEEGFLNNKDPKLQIALKTFDSGIDPNEASYDELIRIPGIGPKSAYRIINFRKRNNIFKREQLLNLGVKIKNATPFLKINGAEYIKIDKWIECKSQ</sequence>
<dbReference type="GO" id="GO:0003824">
    <property type="term" value="F:catalytic activity"/>
    <property type="evidence" value="ECO:0007669"/>
    <property type="project" value="InterPro"/>
</dbReference>
<evidence type="ECO:0000313" key="6">
    <source>
        <dbReference type="EMBL" id="KYC54984.1"/>
    </source>
</evidence>
<dbReference type="PROSITE" id="PS51918">
    <property type="entry name" value="RADICAL_SAM"/>
    <property type="match status" value="1"/>
</dbReference>
<dbReference type="PANTHER" id="PTHR21180:SF9">
    <property type="entry name" value="TYPE II SECRETION SYSTEM PROTEIN K"/>
    <property type="match status" value="1"/>
</dbReference>
<dbReference type="PATRIC" id="fig|1706433.3.peg.612"/>
<dbReference type="AlphaFoldDB" id="A0A150JIA3"/>
<protein>
    <submittedName>
        <fullName evidence="6">Biotin synthase</fullName>
    </submittedName>
</protein>
<dbReference type="Pfam" id="PF12836">
    <property type="entry name" value="HHH_3"/>
    <property type="match status" value="1"/>
</dbReference>
<dbReference type="Gene3D" id="3.20.20.70">
    <property type="entry name" value="Aldolase class I"/>
    <property type="match status" value="1"/>
</dbReference>
<organism evidence="6 8">
    <name type="scientific">Candidatus Methanofastidiosum methylothiophilum</name>
    <dbReference type="NCBI Taxonomy" id="1705564"/>
    <lineage>
        <taxon>Archaea</taxon>
        <taxon>Methanobacteriati</taxon>
        <taxon>Methanobacteriota</taxon>
        <taxon>Stenosarchaea group</taxon>
        <taxon>Candidatus Methanofastidiosia</taxon>
        <taxon>Candidatus Methanofastidiosales</taxon>
        <taxon>Candidatus Methanofastidiosaceae</taxon>
        <taxon>Candidatus Methanofastidiosum</taxon>
    </lineage>
</organism>
<evidence type="ECO:0000256" key="3">
    <source>
        <dbReference type="ARBA" id="ARBA00023004"/>
    </source>
</evidence>
<dbReference type="SFLD" id="SFLDS00029">
    <property type="entry name" value="Radical_SAM"/>
    <property type="match status" value="1"/>
</dbReference>
<dbReference type="PANTHER" id="PTHR21180">
    <property type="entry name" value="ENDONUCLEASE/EXONUCLEASE/PHOSPHATASE FAMILY DOMAIN-CONTAINING PROTEIN 1"/>
    <property type="match status" value="1"/>
</dbReference>
<dbReference type="SUPFAM" id="SSF102114">
    <property type="entry name" value="Radical SAM enzymes"/>
    <property type="match status" value="1"/>
</dbReference>
<dbReference type="Proteomes" id="UP000092420">
    <property type="component" value="Unassembled WGS sequence"/>
</dbReference>
<dbReference type="SUPFAM" id="SSF47781">
    <property type="entry name" value="RuvA domain 2-like"/>
    <property type="match status" value="1"/>
</dbReference>
<dbReference type="InterPro" id="IPR058240">
    <property type="entry name" value="rSAM_sf"/>
</dbReference>
<dbReference type="InterPro" id="IPR023874">
    <property type="entry name" value="DNA_rSAM_put"/>
</dbReference>
<proteinExistence type="predicted"/>
<dbReference type="SMART" id="SM00729">
    <property type="entry name" value="Elp3"/>
    <property type="match status" value="1"/>
</dbReference>
<dbReference type="Pfam" id="PF04055">
    <property type="entry name" value="Radical_SAM"/>
    <property type="match status" value="1"/>
</dbReference>
<dbReference type="InterPro" id="IPR051675">
    <property type="entry name" value="Endo/Exo/Phosphatase_dom_1"/>
</dbReference>
<dbReference type="InterPro" id="IPR006638">
    <property type="entry name" value="Elp3/MiaA/NifB-like_rSAM"/>
</dbReference>
<dbReference type="EMBL" id="LNJE01000003">
    <property type="protein sequence ID" value="KYC58339.1"/>
    <property type="molecule type" value="Genomic_DNA"/>
</dbReference>